<name>A0A168IYT1_CORDF</name>
<proteinExistence type="predicted"/>
<organism evidence="1 2">
    <name type="scientific">Akanthomyces lecanii RCEF 1005</name>
    <dbReference type="NCBI Taxonomy" id="1081108"/>
    <lineage>
        <taxon>Eukaryota</taxon>
        <taxon>Fungi</taxon>
        <taxon>Dikarya</taxon>
        <taxon>Ascomycota</taxon>
        <taxon>Pezizomycotina</taxon>
        <taxon>Sordariomycetes</taxon>
        <taxon>Hypocreomycetidae</taxon>
        <taxon>Hypocreales</taxon>
        <taxon>Cordycipitaceae</taxon>
        <taxon>Akanthomyces</taxon>
        <taxon>Cordyceps confragosa</taxon>
    </lineage>
</organism>
<dbReference type="OrthoDB" id="10543876at2759"/>
<protein>
    <submittedName>
        <fullName evidence="1">Uncharacterized protein</fullName>
    </submittedName>
</protein>
<evidence type="ECO:0000313" key="1">
    <source>
        <dbReference type="EMBL" id="OAA79819.1"/>
    </source>
</evidence>
<keyword evidence="2" id="KW-1185">Reference proteome</keyword>
<reference evidence="1 2" key="1">
    <citation type="journal article" date="2016" name="Genome Biol. Evol.">
        <title>Divergent and convergent evolution of fungal pathogenicity.</title>
        <authorList>
            <person name="Shang Y."/>
            <person name="Xiao G."/>
            <person name="Zheng P."/>
            <person name="Cen K."/>
            <person name="Zhan S."/>
            <person name="Wang C."/>
        </authorList>
    </citation>
    <scope>NUCLEOTIDE SEQUENCE [LARGE SCALE GENOMIC DNA]</scope>
    <source>
        <strain evidence="1 2">RCEF 1005</strain>
    </source>
</reference>
<comment type="caution">
    <text evidence="1">The sequence shown here is derived from an EMBL/GenBank/DDBJ whole genome shotgun (WGS) entry which is preliminary data.</text>
</comment>
<dbReference type="AlphaFoldDB" id="A0A168IYT1"/>
<evidence type="ECO:0000313" key="2">
    <source>
        <dbReference type="Proteomes" id="UP000076881"/>
    </source>
</evidence>
<dbReference type="EMBL" id="AZHF01000002">
    <property type="protein sequence ID" value="OAA79819.1"/>
    <property type="molecule type" value="Genomic_DNA"/>
</dbReference>
<gene>
    <name evidence="1" type="ORF">LEL_03305</name>
</gene>
<sequence>MTGMERDSLGGVDHWTMENAQDSICALLSSDILYNSDCITHSRGCWGFFVLRTAYAPGDDERVAAAMARLDDCVENGILLLRESDGETLSHEELDGEARARYHNILIEDAAALDGANLAQARAYFQSFAAPYVVHTEPEIGFFSRTVRFRQFILLDDQVLSNLETVPKRGDVRAFDDLLDNKRHWVKLLDADDDSIYDGFCALNVRDLLDAYETIGRRDRMTRFPKIEPPEGEDELWTFCDLI</sequence>
<accession>A0A168IYT1</accession>
<dbReference type="Proteomes" id="UP000076881">
    <property type="component" value="Unassembled WGS sequence"/>
</dbReference>